<dbReference type="HOGENOM" id="CLU_2594245_0_0_1"/>
<evidence type="ECO:0000313" key="1">
    <source>
        <dbReference type="EMBL" id="PNT54513.1"/>
    </source>
</evidence>
<name>U5GRH4_POPTR</name>
<sequence>MSFQSFLFLNSKVYNFSYHVIFIASKTSHSQTQAGNKALLSCSDGCVSCMHRPILMDKISTTKSIQLHAKHLRFTVAEFQ</sequence>
<dbReference type="EMBL" id="CM009290">
    <property type="protein sequence ID" value="PNT54513.1"/>
    <property type="molecule type" value="Genomic_DNA"/>
</dbReference>
<dbReference type="AlphaFoldDB" id="U5GRH4"/>
<keyword evidence="2" id="KW-1185">Reference proteome</keyword>
<proteinExistence type="predicted"/>
<dbReference type="InParanoid" id="U5GRH4"/>
<gene>
    <name evidence="1" type="ORF">POPTR_001G145600</name>
</gene>
<accession>U5GRH4</accession>
<dbReference type="Proteomes" id="UP000006729">
    <property type="component" value="Chromosome 1"/>
</dbReference>
<reference evidence="1 2" key="1">
    <citation type="journal article" date="2006" name="Science">
        <title>The genome of black cottonwood, Populus trichocarpa (Torr. &amp; Gray).</title>
        <authorList>
            <person name="Tuskan G.A."/>
            <person name="Difazio S."/>
            <person name="Jansson S."/>
            <person name="Bohlmann J."/>
            <person name="Grigoriev I."/>
            <person name="Hellsten U."/>
            <person name="Putnam N."/>
            <person name="Ralph S."/>
            <person name="Rombauts S."/>
            <person name="Salamov A."/>
            <person name="Schein J."/>
            <person name="Sterck L."/>
            <person name="Aerts A."/>
            <person name="Bhalerao R.R."/>
            <person name="Bhalerao R.P."/>
            <person name="Blaudez D."/>
            <person name="Boerjan W."/>
            <person name="Brun A."/>
            <person name="Brunner A."/>
            <person name="Busov V."/>
            <person name="Campbell M."/>
            <person name="Carlson J."/>
            <person name="Chalot M."/>
            <person name="Chapman J."/>
            <person name="Chen G.L."/>
            <person name="Cooper D."/>
            <person name="Coutinho P.M."/>
            <person name="Couturier J."/>
            <person name="Covert S."/>
            <person name="Cronk Q."/>
            <person name="Cunningham R."/>
            <person name="Davis J."/>
            <person name="Degroeve S."/>
            <person name="Dejardin A."/>
            <person name="Depamphilis C."/>
            <person name="Detter J."/>
            <person name="Dirks B."/>
            <person name="Dubchak I."/>
            <person name="Duplessis S."/>
            <person name="Ehlting J."/>
            <person name="Ellis B."/>
            <person name="Gendler K."/>
            <person name="Goodstein D."/>
            <person name="Gribskov M."/>
            <person name="Grimwood J."/>
            <person name="Groover A."/>
            <person name="Gunter L."/>
            <person name="Hamberger B."/>
            <person name="Heinze B."/>
            <person name="Helariutta Y."/>
            <person name="Henrissat B."/>
            <person name="Holligan D."/>
            <person name="Holt R."/>
            <person name="Huang W."/>
            <person name="Islam-Faridi N."/>
            <person name="Jones S."/>
            <person name="Jones-Rhoades M."/>
            <person name="Jorgensen R."/>
            <person name="Joshi C."/>
            <person name="Kangasjarvi J."/>
            <person name="Karlsson J."/>
            <person name="Kelleher C."/>
            <person name="Kirkpatrick R."/>
            <person name="Kirst M."/>
            <person name="Kohler A."/>
            <person name="Kalluri U."/>
            <person name="Larimer F."/>
            <person name="Leebens-Mack J."/>
            <person name="Leple J.C."/>
            <person name="Locascio P."/>
            <person name="Lou Y."/>
            <person name="Lucas S."/>
            <person name="Martin F."/>
            <person name="Montanini B."/>
            <person name="Napoli C."/>
            <person name="Nelson D.R."/>
            <person name="Nelson C."/>
            <person name="Nieminen K."/>
            <person name="Nilsson O."/>
            <person name="Pereda V."/>
            <person name="Peter G."/>
            <person name="Philippe R."/>
            <person name="Pilate G."/>
            <person name="Poliakov A."/>
            <person name="Razumovskaya J."/>
            <person name="Richardson P."/>
            <person name="Rinaldi C."/>
            <person name="Ritland K."/>
            <person name="Rouze P."/>
            <person name="Ryaboy D."/>
            <person name="Schmutz J."/>
            <person name="Schrader J."/>
            <person name="Segerman B."/>
            <person name="Shin H."/>
            <person name="Siddiqui A."/>
            <person name="Sterky F."/>
            <person name="Terry A."/>
            <person name="Tsai C.J."/>
            <person name="Uberbacher E."/>
            <person name="Unneberg P."/>
            <person name="Vahala J."/>
            <person name="Wall K."/>
            <person name="Wessler S."/>
            <person name="Yang G."/>
            <person name="Yin T."/>
            <person name="Douglas C."/>
            <person name="Marra M."/>
            <person name="Sandberg G."/>
            <person name="Van de Peer Y."/>
            <person name="Rokhsar D."/>
        </authorList>
    </citation>
    <scope>NUCLEOTIDE SEQUENCE [LARGE SCALE GENOMIC DNA]</scope>
    <source>
        <strain evidence="2">cv. Nisqually</strain>
    </source>
</reference>
<evidence type="ECO:0000313" key="2">
    <source>
        <dbReference type="Proteomes" id="UP000006729"/>
    </source>
</evidence>
<organism evidence="1 2">
    <name type="scientific">Populus trichocarpa</name>
    <name type="common">Western balsam poplar</name>
    <name type="synonym">Populus balsamifera subsp. trichocarpa</name>
    <dbReference type="NCBI Taxonomy" id="3694"/>
    <lineage>
        <taxon>Eukaryota</taxon>
        <taxon>Viridiplantae</taxon>
        <taxon>Streptophyta</taxon>
        <taxon>Embryophyta</taxon>
        <taxon>Tracheophyta</taxon>
        <taxon>Spermatophyta</taxon>
        <taxon>Magnoliopsida</taxon>
        <taxon>eudicotyledons</taxon>
        <taxon>Gunneridae</taxon>
        <taxon>Pentapetalae</taxon>
        <taxon>rosids</taxon>
        <taxon>fabids</taxon>
        <taxon>Malpighiales</taxon>
        <taxon>Salicaceae</taxon>
        <taxon>Saliceae</taxon>
        <taxon>Populus</taxon>
    </lineage>
</organism>
<protein>
    <submittedName>
        <fullName evidence="1">Uncharacterized protein</fullName>
    </submittedName>
</protein>